<name>A0A7W2M797_9FLAO</name>
<sequence>MNTGGYEQNSDGSYNFFIKGVDRFILMLQKGIVWITQFVNAFLKDDILWKSFQTIINEFVNNNGGKATILPIIKNRPDCKKEDKVLKGERSLSELGCN</sequence>
<dbReference type="Proteomes" id="UP000541857">
    <property type="component" value="Unassembled WGS sequence"/>
</dbReference>
<dbReference type="AlphaFoldDB" id="A0A7W2M797"/>
<evidence type="ECO:0000313" key="2">
    <source>
        <dbReference type="Proteomes" id="UP000541857"/>
    </source>
</evidence>
<reference evidence="1 2" key="1">
    <citation type="submission" date="2020-07" db="EMBL/GenBank/DDBJ databases">
        <title>Bacterium isolated from marine sediment.</title>
        <authorList>
            <person name="Shang D."/>
        </authorList>
    </citation>
    <scope>NUCLEOTIDE SEQUENCE [LARGE SCALE GENOMIC DNA]</scope>
    <source>
        <strain evidence="1 2">F6074</strain>
    </source>
</reference>
<dbReference type="EMBL" id="JACGLT010000013">
    <property type="protein sequence ID" value="MBA6154029.1"/>
    <property type="molecule type" value="Genomic_DNA"/>
</dbReference>
<comment type="caution">
    <text evidence="1">The sequence shown here is derived from an EMBL/GenBank/DDBJ whole genome shotgun (WGS) entry which is preliminary data.</text>
</comment>
<dbReference type="RefSeq" id="WP_182206313.1">
    <property type="nucleotide sequence ID" value="NZ_JACGLT010000013.1"/>
</dbReference>
<proteinExistence type="predicted"/>
<protein>
    <submittedName>
        <fullName evidence="1">Uncharacterized protein</fullName>
    </submittedName>
</protein>
<gene>
    <name evidence="1" type="ORF">H3Z82_14975</name>
</gene>
<evidence type="ECO:0000313" key="1">
    <source>
        <dbReference type="EMBL" id="MBA6154029.1"/>
    </source>
</evidence>
<accession>A0A7W2M797</accession>
<organism evidence="1 2">
    <name type="scientific">Gelidibacter maritimus</name>
    <dbReference type="NCBI Taxonomy" id="2761487"/>
    <lineage>
        <taxon>Bacteria</taxon>
        <taxon>Pseudomonadati</taxon>
        <taxon>Bacteroidota</taxon>
        <taxon>Flavobacteriia</taxon>
        <taxon>Flavobacteriales</taxon>
        <taxon>Flavobacteriaceae</taxon>
        <taxon>Gelidibacter</taxon>
    </lineage>
</organism>
<keyword evidence="2" id="KW-1185">Reference proteome</keyword>